<keyword evidence="15 22" id="KW-0067">ATP-binding</keyword>
<dbReference type="InterPro" id="IPR055414">
    <property type="entry name" value="LRR_R13L4/SHOC2-like"/>
</dbReference>
<keyword evidence="5" id="KW-1003">Cell membrane</keyword>
<dbReference type="SMART" id="SM00369">
    <property type="entry name" value="LRR_TYP"/>
    <property type="match status" value="7"/>
</dbReference>
<keyword evidence="6" id="KW-0723">Serine/threonine-protein kinase</keyword>
<dbReference type="EMBL" id="CAADRP010000558">
    <property type="protein sequence ID" value="VFU29985.1"/>
    <property type="molecule type" value="Genomic_DNA"/>
</dbReference>
<keyword evidence="9" id="KW-0808">Transferase</keyword>
<dbReference type="AlphaFoldDB" id="A0A6N2KN08"/>
<evidence type="ECO:0000256" key="19">
    <source>
        <dbReference type="ARBA" id="ARBA00023180"/>
    </source>
</evidence>
<dbReference type="Gene3D" id="3.80.10.10">
    <property type="entry name" value="Ribonuclease Inhibitor"/>
    <property type="match status" value="3"/>
</dbReference>
<dbReference type="PROSITE" id="PS50011">
    <property type="entry name" value="PROTEIN_KINASE_DOM"/>
    <property type="match status" value="1"/>
</dbReference>
<feature type="binding site" evidence="22">
    <location>
        <position position="693"/>
    </location>
    <ligand>
        <name>ATP</name>
        <dbReference type="ChEBI" id="CHEBI:30616"/>
    </ligand>
</feature>
<evidence type="ECO:0000256" key="10">
    <source>
        <dbReference type="ARBA" id="ARBA00022692"/>
    </source>
</evidence>
<dbReference type="InterPro" id="IPR011009">
    <property type="entry name" value="Kinase-like_dom_sf"/>
</dbReference>
<comment type="similarity">
    <text evidence="2">Belongs to the protein kinase superfamily. Ser/Thr protein kinase family.</text>
</comment>
<dbReference type="PANTHER" id="PTHR27000:SF733">
    <property type="entry name" value="PROTEIN KINASE DOMAIN-CONTAINING PROTEIN"/>
    <property type="match status" value="1"/>
</dbReference>
<dbReference type="Pfam" id="PF08263">
    <property type="entry name" value="LRRNT_2"/>
    <property type="match status" value="1"/>
</dbReference>
<dbReference type="PANTHER" id="PTHR27000">
    <property type="entry name" value="LEUCINE-RICH REPEAT RECEPTOR-LIKE PROTEIN KINASE FAMILY PROTEIN-RELATED"/>
    <property type="match status" value="1"/>
</dbReference>
<evidence type="ECO:0000256" key="23">
    <source>
        <dbReference type="SAM" id="SignalP"/>
    </source>
</evidence>
<keyword evidence="12" id="KW-0677">Repeat</keyword>
<evidence type="ECO:0000256" key="2">
    <source>
        <dbReference type="ARBA" id="ARBA00008684"/>
    </source>
</evidence>
<dbReference type="FunFam" id="3.80.10.10:FF:000288">
    <property type="entry name" value="LRR receptor-like serine/threonine-protein kinase EFR"/>
    <property type="match status" value="1"/>
</dbReference>
<comment type="catalytic activity">
    <reaction evidence="21">
        <text>L-seryl-[protein] + ATP = O-phospho-L-seryl-[protein] + ADP + H(+)</text>
        <dbReference type="Rhea" id="RHEA:17989"/>
        <dbReference type="Rhea" id="RHEA-COMP:9863"/>
        <dbReference type="Rhea" id="RHEA-COMP:11604"/>
        <dbReference type="ChEBI" id="CHEBI:15378"/>
        <dbReference type="ChEBI" id="CHEBI:29999"/>
        <dbReference type="ChEBI" id="CHEBI:30616"/>
        <dbReference type="ChEBI" id="CHEBI:83421"/>
        <dbReference type="ChEBI" id="CHEBI:456216"/>
        <dbReference type="EC" id="2.7.11.1"/>
    </reaction>
</comment>
<dbReference type="SUPFAM" id="SSF56112">
    <property type="entry name" value="Protein kinase-like (PK-like)"/>
    <property type="match status" value="1"/>
</dbReference>
<evidence type="ECO:0000256" key="13">
    <source>
        <dbReference type="ARBA" id="ARBA00022741"/>
    </source>
</evidence>
<evidence type="ECO:0000256" key="8">
    <source>
        <dbReference type="ARBA" id="ARBA00022614"/>
    </source>
</evidence>
<evidence type="ECO:0000256" key="12">
    <source>
        <dbReference type="ARBA" id="ARBA00022737"/>
    </source>
</evidence>
<evidence type="ECO:0000259" key="24">
    <source>
        <dbReference type="PROSITE" id="PS50011"/>
    </source>
</evidence>
<gene>
    <name evidence="25" type="ORF">SVIM_LOCUS111870</name>
</gene>
<evidence type="ECO:0000256" key="1">
    <source>
        <dbReference type="ARBA" id="ARBA00004251"/>
    </source>
</evidence>
<dbReference type="InterPro" id="IPR000719">
    <property type="entry name" value="Prot_kinase_dom"/>
</dbReference>
<dbReference type="Gene3D" id="1.10.510.10">
    <property type="entry name" value="Transferase(Phosphotransferase) domain 1"/>
    <property type="match status" value="1"/>
</dbReference>
<dbReference type="InterPro" id="IPR013210">
    <property type="entry name" value="LRR_N_plant-typ"/>
</dbReference>
<dbReference type="PROSITE" id="PS00107">
    <property type="entry name" value="PROTEIN_KINASE_ATP"/>
    <property type="match status" value="1"/>
</dbReference>
<protein>
    <recommendedName>
        <fullName evidence="4">non-specific serine/threonine protein kinase</fullName>
        <ecNumber evidence="4">2.7.11.1</ecNumber>
    </recommendedName>
</protein>
<evidence type="ECO:0000256" key="20">
    <source>
        <dbReference type="ARBA" id="ARBA00047899"/>
    </source>
</evidence>
<keyword evidence="8" id="KW-0433">Leucine-rich repeat</keyword>
<dbReference type="FunFam" id="3.80.10.10:FF:001158">
    <property type="entry name" value="Leucine-rich repeat protein kinase family protein"/>
    <property type="match status" value="1"/>
</dbReference>
<keyword evidence="18" id="KW-0675">Receptor</keyword>
<dbReference type="Pfam" id="PF23598">
    <property type="entry name" value="LRR_14"/>
    <property type="match status" value="2"/>
</dbReference>
<evidence type="ECO:0000256" key="17">
    <source>
        <dbReference type="ARBA" id="ARBA00023136"/>
    </source>
</evidence>
<dbReference type="SUPFAM" id="SSF52058">
    <property type="entry name" value="L domain-like"/>
    <property type="match status" value="2"/>
</dbReference>
<evidence type="ECO:0000256" key="3">
    <source>
        <dbReference type="ARBA" id="ARBA00009592"/>
    </source>
</evidence>
<keyword evidence="10" id="KW-0812">Transmembrane</keyword>
<keyword evidence="11 23" id="KW-0732">Signal</keyword>
<dbReference type="InterPro" id="IPR001611">
    <property type="entry name" value="Leu-rich_rpt"/>
</dbReference>
<comment type="catalytic activity">
    <reaction evidence="20">
        <text>L-threonyl-[protein] + ATP = O-phospho-L-threonyl-[protein] + ADP + H(+)</text>
        <dbReference type="Rhea" id="RHEA:46608"/>
        <dbReference type="Rhea" id="RHEA-COMP:11060"/>
        <dbReference type="Rhea" id="RHEA-COMP:11605"/>
        <dbReference type="ChEBI" id="CHEBI:15378"/>
        <dbReference type="ChEBI" id="CHEBI:30013"/>
        <dbReference type="ChEBI" id="CHEBI:30616"/>
        <dbReference type="ChEBI" id="CHEBI:61977"/>
        <dbReference type="ChEBI" id="CHEBI:456216"/>
        <dbReference type="EC" id="2.7.11.1"/>
    </reaction>
</comment>
<dbReference type="GO" id="GO:0004674">
    <property type="term" value="F:protein serine/threonine kinase activity"/>
    <property type="evidence" value="ECO:0007669"/>
    <property type="project" value="UniProtKB-KW"/>
</dbReference>
<evidence type="ECO:0000256" key="15">
    <source>
        <dbReference type="ARBA" id="ARBA00022840"/>
    </source>
</evidence>
<dbReference type="SMART" id="SM00220">
    <property type="entry name" value="S_TKc"/>
    <property type="match status" value="1"/>
</dbReference>
<evidence type="ECO:0000313" key="25">
    <source>
        <dbReference type="EMBL" id="VFU29985.1"/>
    </source>
</evidence>
<evidence type="ECO:0000256" key="18">
    <source>
        <dbReference type="ARBA" id="ARBA00023170"/>
    </source>
</evidence>
<evidence type="ECO:0000256" key="7">
    <source>
        <dbReference type="ARBA" id="ARBA00022553"/>
    </source>
</evidence>
<feature type="chain" id="PRO_5026711714" description="non-specific serine/threonine protein kinase" evidence="23">
    <location>
        <begin position="25"/>
        <end position="969"/>
    </location>
</feature>
<dbReference type="InterPro" id="IPR008271">
    <property type="entry name" value="Ser/Thr_kinase_AS"/>
</dbReference>
<reference evidence="25" key="1">
    <citation type="submission" date="2019-03" db="EMBL/GenBank/DDBJ databases">
        <authorList>
            <person name="Mank J."/>
            <person name="Almeida P."/>
        </authorList>
    </citation>
    <scope>NUCLEOTIDE SEQUENCE</scope>
    <source>
        <strain evidence="25">78183</strain>
    </source>
</reference>
<dbReference type="FunFam" id="1.10.510.10:FF:000358">
    <property type="entry name" value="Putative leucine-rich repeat receptor-like serine/threonine-protein kinase"/>
    <property type="match status" value="1"/>
</dbReference>
<dbReference type="InterPro" id="IPR017441">
    <property type="entry name" value="Protein_kinase_ATP_BS"/>
</dbReference>
<feature type="domain" description="Protein kinase" evidence="24">
    <location>
        <begin position="665"/>
        <end position="963"/>
    </location>
</feature>
<feature type="signal peptide" evidence="23">
    <location>
        <begin position="1"/>
        <end position="24"/>
    </location>
</feature>
<dbReference type="FunFam" id="3.30.200.20:FF:000432">
    <property type="entry name" value="LRR receptor-like serine/threonine-protein kinase EFR"/>
    <property type="match status" value="1"/>
</dbReference>
<evidence type="ECO:0000256" key="14">
    <source>
        <dbReference type="ARBA" id="ARBA00022777"/>
    </source>
</evidence>
<evidence type="ECO:0000256" key="21">
    <source>
        <dbReference type="ARBA" id="ARBA00048679"/>
    </source>
</evidence>
<comment type="similarity">
    <text evidence="3">Belongs to the RLP family.</text>
</comment>
<dbReference type="Gene3D" id="3.30.200.20">
    <property type="entry name" value="Phosphorylase Kinase, domain 1"/>
    <property type="match status" value="1"/>
</dbReference>
<evidence type="ECO:0000256" key="4">
    <source>
        <dbReference type="ARBA" id="ARBA00012513"/>
    </source>
</evidence>
<accession>A0A6N2KN08</accession>
<dbReference type="Pfam" id="PF00069">
    <property type="entry name" value="Pkinase"/>
    <property type="match status" value="1"/>
</dbReference>
<evidence type="ECO:0000256" key="16">
    <source>
        <dbReference type="ARBA" id="ARBA00022989"/>
    </source>
</evidence>
<proteinExistence type="inferred from homology"/>
<keyword evidence="17" id="KW-0472">Membrane</keyword>
<dbReference type="PROSITE" id="PS00108">
    <property type="entry name" value="PROTEIN_KINASE_ST"/>
    <property type="match status" value="1"/>
</dbReference>
<dbReference type="EC" id="2.7.11.1" evidence="4"/>
<dbReference type="InterPro" id="IPR003591">
    <property type="entry name" value="Leu-rich_rpt_typical-subtyp"/>
</dbReference>
<keyword evidence="7" id="KW-0597">Phosphoprotein</keyword>
<dbReference type="InterPro" id="IPR032675">
    <property type="entry name" value="LRR_dom_sf"/>
</dbReference>
<keyword evidence="13 22" id="KW-0547">Nucleotide-binding</keyword>
<sequence>MLSGLLNSLLWFMGMLLFINYIEATTSGFTNETDQHALLAIKDLISYDPSNSLSSWNSSLQFCNWQGVTCGRRHRRVTSLNLSSLHLAGSLSPHVGNLTFLRVIDLSTNRFHQILPPEIGRLFRLRYLSLEDNSFQGELPSNLSHFSNLEFLDLYGNNFRGKIPSELGSLSKLLGLSLGKNHFTGSIPPSFGNLSSMQRASLALNNLDGIIPDELGRLYGLDFLTLYSNNLSGMVPEQLYNISSLNVLSLGFNQLTGPLPRYIGSTLPNLQGLYLASNQFLGHIPESFVNSSGLVDIDLAYNALTGPVPKNLGNLQNLETINFGGNPLGDENGSDLTFLTSLTNCTTLREVWFFENRLRGVLPISIANLSTNLIWFSLGTNYLTGDIPVEIENLKNLGYLDFSENMLTGRLPDSIGKLSKLQELHVYTNKISGNIPSSFGNLSRMVNLSLAENFLEGTIPVSLENYSQLNELSLSYNHLSGAIPEKLAGIDSLFGLFMSSNNLAGPLPSQLGNAGNLIKLDVSDNKLSGKIPSSIESCVMLEYLNLKDNFFEGTIPPSFKKLRSIRVLDLAHNNLSGQIPKFLGELPLLGYLNLSGNNFDGEVPAEGFFTNASAFSVAGNDKLCGGIKALQLHECPKQRRKTGAHRKRRNTRESYSELVHATGGFSSTNIIGDGKYGTVYKGTLGSDDQVAVKVFKLRQRGASKTFMAEINALRNIRHRNLVRIVNSCSTIDFKGNDFKALIFEFMSNGSLESWLHASSPESQDFKNLSLLQRINIAIDVALALDYLHNQCETTVLHCDLKPSNILLDNDLTAQVAAGGESFSTESSSICIRGTIGYVAPEYGMGGEASTQGDVYSYGILLLEMFTGKRPTDSMFTGDFNLHCFVEAALPDRVMEIIDPLLSVDIQEEVQTRRNGPRGRSSISIEKVKKCLESILHIGLRCSADSPSDRMVIADVPSELHKTTKILSNS</sequence>
<comment type="subcellular location">
    <subcellularLocation>
        <location evidence="1">Cell membrane</location>
        <topology evidence="1">Single-pass type I membrane protein</topology>
    </subcellularLocation>
</comment>
<evidence type="ECO:0000256" key="9">
    <source>
        <dbReference type="ARBA" id="ARBA00022679"/>
    </source>
</evidence>
<evidence type="ECO:0000256" key="22">
    <source>
        <dbReference type="PROSITE-ProRule" id="PRU10141"/>
    </source>
</evidence>
<evidence type="ECO:0000256" key="11">
    <source>
        <dbReference type="ARBA" id="ARBA00022729"/>
    </source>
</evidence>
<dbReference type="Pfam" id="PF00560">
    <property type="entry name" value="LRR_1"/>
    <property type="match status" value="1"/>
</dbReference>
<dbReference type="GO" id="GO:0005886">
    <property type="term" value="C:plasma membrane"/>
    <property type="evidence" value="ECO:0007669"/>
    <property type="project" value="UniProtKB-SubCell"/>
</dbReference>
<dbReference type="GO" id="GO:0005524">
    <property type="term" value="F:ATP binding"/>
    <property type="evidence" value="ECO:0007669"/>
    <property type="project" value="UniProtKB-UniRule"/>
</dbReference>
<evidence type="ECO:0000256" key="5">
    <source>
        <dbReference type="ARBA" id="ARBA00022475"/>
    </source>
</evidence>
<dbReference type="FunFam" id="3.80.10.10:FF:000275">
    <property type="entry name" value="Leucine-rich repeat receptor-like protein kinase"/>
    <property type="match status" value="1"/>
</dbReference>
<evidence type="ECO:0000256" key="6">
    <source>
        <dbReference type="ARBA" id="ARBA00022527"/>
    </source>
</evidence>
<keyword evidence="14" id="KW-0418">Kinase</keyword>
<keyword evidence="16" id="KW-1133">Transmembrane helix</keyword>
<organism evidence="25">
    <name type="scientific">Salix viminalis</name>
    <name type="common">Common osier</name>
    <name type="synonym">Basket willow</name>
    <dbReference type="NCBI Taxonomy" id="40686"/>
    <lineage>
        <taxon>Eukaryota</taxon>
        <taxon>Viridiplantae</taxon>
        <taxon>Streptophyta</taxon>
        <taxon>Embryophyta</taxon>
        <taxon>Tracheophyta</taxon>
        <taxon>Spermatophyta</taxon>
        <taxon>Magnoliopsida</taxon>
        <taxon>eudicotyledons</taxon>
        <taxon>Gunneridae</taxon>
        <taxon>Pentapetalae</taxon>
        <taxon>rosids</taxon>
        <taxon>fabids</taxon>
        <taxon>Malpighiales</taxon>
        <taxon>Salicaceae</taxon>
        <taxon>Saliceae</taxon>
        <taxon>Salix</taxon>
    </lineage>
</organism>
<name>A0A6N2KN08_SALVM</name>
<keyword evidence="19" id="KW-0325">Glycoprotein</keyword>